<dbReference type="EMBL" id="NEVH01006795">
    <property type="protein sequence ID" value="PNF36385.1"/>
    <property type="molecule type" value="Genomic_DNA"/>
</dbReference>
<dbReference type="InterPro" id="IPR044276">
    <property type="entry name" value="CANIN_dom"/>
</dbReference>
<reference evidence="2 3" key="1">
    <citation type="submission" date="2017-12" db="EMBL/GenBank/DDBJ databases">
        <title>Hemimetabolous genomes reveal molecular basis of termite eusociality.</title>
        <authorList>
            <person name="Harrison M.C."/>
            <person name="Jongepier E."/>
            <person name="Robertson H.M."/>
            <person name="Arning N."/>
            <person name="Bitard-Feildel T."/>
            <person name="Chao H."/>
            <person name="Childers C.P."/>
            <person name="Dinh H."/>
            <person name="Doddapaneni H."/>
            <person name="Dugan S."/>
            <person name="Gowin J."/>
            <person name="Greiner C."/>
            <person name="Han Y."/>
            <person name="Hu H."/>
            <person name="Hughes D.S.T."/>
            <person name="Huylmans A.-K."/>
            <person name="Kemena C."/>
            <person name="Kremer L.P.M."/>
            <person name="Lee S.L."/>
            <person name="Lopez-Ezquerra A."/>
            <person name="Mallet L."/>
            <person name="Monroy-Kuhn J.M."/>
            <person name="Moser A."/>
            <person name="Murali S.C."/>
            <person name="Muzny D.M."/>
            <person name="Otani S."/>
            <person name="Piulachs M.-D."/>
            <person name="Poelchau M."/>
            <person name="Qu J."/>
            <person name="Schaub F."/>
            <person name="Wada-Katsumata A."/>
            <person name="Worley K.C."/>
            <person name="Xie Q."/>
            <person name="Ylla G."/>
            <person name="Poulsen M."/>
            <person name="Gibbs R.A."/>
            <person name="Schal C."/>
            <person name="Richards S."/>
            <person name="Belles X."/>
            <person name="Korb J."/>
            <person name="Bornberg-Bauer E."/>
        </authorList>
    </citation>
    <scope>NUCLEOTIDE SEQUENCE [LARGE SCALE GENOMIC DNA]</scope>
    <source>
        <tissue evidence="2">Whole body</tissue>
    </source>
</reference>
<organism evidence="2 3">
    <name type="scientific">Cryptotermes secundus</name>
    <dbReference type="NCBI Taxonomy" id="105785"/>
    <lineage>
        <taxon>Eukaryota</taxon>
        <taxon>Metazoa</taxon>
        <taxon>Ecdysozoa</taxon>
        <taxon>Arthropoda</taxon>
        <taxon>Hexapoda</taxon>
        <taxon>Insecta</taxon>
        <taxon>Pterygota</taxon>
        <taxon>Neoptera</taxon>
        <taxon>Polyneoptera</taxon>
        <taxon>Dictyoptera</taxon>
        <taxon>Blattodea</taxon>
        <taxon>Blattoidea</taxon>
        <taxon>Termitoidae</taxon>
        <taxon>Kalotermitidae</taxon>
        <taxon>Cryptotermitinae</taxon>
        <taxon>Cryptotermes</taxon>
    </lineage>
</organism>
<accession>A0A2J7R6C1</accession>
<dbReference type="Pfam" id="PF14816">
    <property type="entry name" value="CANIN"/>
    <property type="match status" value="1"/>
</dbReference>
<gene>
    <name evidence="2" type="ORF">B7P43_G17800</name>
</gene>
<sequence>MSDSEEFYEFAALKLTKSICSEEKKIVLDPAVTLAQRQKDAELDIKIAELTKDTESLSFKHVSSGDSSIEAFVQKLHQPSVQEIKSSHPCRTTFVPKEFSCLFSQDSLNIKDFQLPHGPFTQTLHQMSGPELHECICRYELKLPSLSDEVLHPLCQFLFLLMSVHRDERTVHACAVTLYCIKGDWYPSFDIILIIFINWGISSEFLDVYSIGKNGNFPLKLTKKLVSNLRVPDNNVEKVLEFIHSVAPSLSKNGPEDKFNKLMQVLVLSALDEGFRSPVLQSCYSRCIGVLLNAIPESQWNENRVWALCQMLHRDGTEHFHNQAVVCCSLLTLSPHAIEIAKALAFATLNHLLATELKTKPLDSIANTSIFALLKYYEPVNELNCYVLYIIIMLVDFCLSRAYVEDNLNLENLSYMVSWLSNLGGRISTAIDSIDTTVMKELISRCLSDWRIMKVDRTYVELTYGDQPASLSSDIKQ</sequence>
<name>A0A2J7R6C1_9NEOP</name>
<dbReference type="EMBL" id="NEVH01006795">
    <property type="protein sequence ID" value="PNF36388.1"/>
    <property type="molecule type" value="Genomic_DNA"/>
</dbReference>
<evidence type="ECO:0000313" key="3">
    <source>
        <dbReference type="Proteomes" id="UP000235965"/>
    </source>
</evidence>
<evidence type="ECO:0000313" key="2">
    <source>
        <dbReference type="EMBL" id="PNF36385.1"/>
    </source>
</evidence>
<proteinExistence type="predicted"/>
<feature type="domain" description="Coiled-coil SMC6 And NSE5 INteracting (CANIN)" evidence="1">
    <location>
        <begin position="71"/>
        <end position="354"/>
    </location>
</feature>
<dbReference type="EMBL" id="NEVH01006795">
    <property type="protein sequence ID" value="PNF36383.1"/>
    <property type="molecule type" value="Genomic_DNA"/>
</dbReference>
<evidence type="ECO:0000259" key="1">
    <source>
        <dbReference type="Pfam" id="PF14816"/>
    </source>
</evidence>
<dbReference type="OrthoDB" id="8193512at2759"/>
<protein>
    <recommendedName>
        <fullName evidence="1">Coiled-coil SMC6 And NSE5 INteracting (CANIN) domain-containing protein</fullName>
    </recommendedName>
</protein>
<comment type="caution">
    <text evidence="2">The sequence shown here is derived from an EMBL/GenBank/DDBJ whole genome shotgun (WGS) entry which is preliminary data.</text>
</comment>
<dbReference type="Proteomes" id="UP000235965">
    <property type="component" value="Unassembled WGS sequence"/>
</dbReference>
<keyword evidence="3" id="KW-1185">Reference proteome</keyword>
<dbReference type="AlphaFoldDB" id="A0A2J7R6C1"/>